<evidence type="ECO:0000256" key="1">
    <source>
        <dbReference type="ARBA" id="ARBA00022908"/>
    </source>
</evidence>
<dbReference type="STRING" id="980561.A1359_12030"/>
<protein>
    <recommendedName>
        <fullName evidence="4">Core-binding (CB) domain-containing protein</fullName>
    </recommendedName>
</protein>
<keyword evidence="1" id="KW-0229">DNA integration</keyword>
<comment type="caution">
    <text evidence="5">The sequence shown here is derived from an EMBL/GenBank/DDBJ whole genome shotgun (WGS) entry which is preliminary data.</text>
</comment>
<dbReference type="RefSeq" id="WP_066984142.1">
    <property type="nucleotide sequence ID" value="NZ_LUUI01000117.1"/>
</dbReference>
<evidence type="ECO:0000256" key="3">
    <source>
        <dbReference type="PROSITE-ProRule" id="PRU01248"/>
    </source>
</evidence>
<dbReference type="AlphaFoldDB" id="A0A177N735"/>
<proteinExistence type="predicted"/>
<keyword evidence="6" id="KW-1185">Reference proteome</keyword>
<dbReference type="InterPro" id="IPR010998">
    <property type="entry name" value="Integrase_recombinase_N"/>
</dbReference>
<dbReference type="InterPro" id="IPR004107">
    <property type="entry name" value="Integrase_SAM-like_N"/>
</dbReference>
<evidence type="ECO:0000259" key="4">
    <source>
        <dbReference type="PROSITE" id="PS51900"/>
    </source>
</evidence>
<evidence type="ECO:0000256" key="2">
    <source>
        <dbReference type="ARBA" id="ARBA00023125"/>
    </source>
</evidence>
<feature type="domain" description="Core-binding (CB)" evidence="4">
    <location>
        <begin position="23"/>
        <end position="105"/>
    </location>
</feature>
<dbReference type="InterPro" id="IPR044068">
    <property type="entry name" value="CB"/>
</dbReference>
<dbReference type="GO" id="GO:0003677">
    <property type="term" value="F:DNA binding"/>
    <property type="evidence" value="ECO:0007669"/>
    <property type="project" value="UniProtKB-UniRule"/>
</dbReference>
<dbReference type="EMBL" id="LUUI01000117">
    <property type="protein sequence ID" value="OAI13662.1"/>
    <property type="molecule type" value="Genomic_DNA"/>
</dbReference>
<evidence type="ECO:0000313" key="6">
    <source>
        <dbReference type="Proteomes" id="UP000078476"/>
    </source>
</evidence>
<dbReference type="PROSITE" id="PS51900">
    <property type="entry name" value="CB"/>
    <property type="match status" value="1"/>
</dbReference>
<dbReference type="Pfam" id="PF02899">
    <property type="entry name" value="Phage_int_SAM_1"/>
    <property type="match status" value="1"/>
</dbReference>
<reference evidence="5 6" key="1">
    <citation type="submission" date="2016-03" db="EMBL/GenBank/DDBJ databases">
        <authorList>
            <person name="Ploux O."/>
        </authorList>
    </citation>
    <scope>NUCLEOTIDE SEQUENCE [LARGE SCALE GENOMIC DNA]</scope>
    <source>
        <strain evidence="5 6">R-45370</strain>
    </source>
</reference>
<dbReference type="Proteomes" id="UP000078476">
    <property type="component" value="Unassembled WGS sequence"/>
</dbReference>
<dbReference type="SUPFAM" id="SSF47823">
    <property type="entry name" value="lambda integrase-like, N-terminal domain"/>
    <property type="match status" value="1"/>
</dbReference>
<dbReference type="Gene3D" id="1.10.150.130">
    <property type="match status" value="1"/>
</dbReference>
<accession>A0A177N735</accession>
<sequence length="107" mass="11950">MSNQKVNASSIATCPRLITAAGDQAHRRFLEFFAANIRNPHTRRAYGRAVTEFLDWSEVAMGVVSIIEVQPLHVASWVESKTRQVSAPTVKQQLAAVRHCFDWLVTG</sequence>
<name>A0A177N735_9GAMM</name>
<keyword evidence="2 3" id="KW-0238">DNA-binding</keyword>
<gene>
    <name evidence="5" type="ORF">A1359_12030</name>
</gene>
<organism evidence="5 6">
    <name type="scientific">Methylomonas lenta</name>
    <dbReference type="NCBI Taxonomy" id="980561"/>
    <lineage>
        <taxon>Bacteria</taxon>
        <taxon>Pseudomonadati</taxon>
        <taxon>Pseudomonadota</taxon>
        <taxon>Gammaproteobacteria</taxon>
        <taxon>Methylococcales</taxon>
        <taxon>Methylococcaceae</taxon>
        <taxon>Methylomonas</taxon>
    </lineage>
</organism>
<evidence type="ECO:0000313" key="5">
    <source>
        <dbReference type="EMBL" id="OAI13662.1"/>
    </source>
</evidence>
<dbReference type="GO" id="GO:0015074">
    <property type="term" value="P:DNA integration"/>
    <property type="evidence" value="ECO:0007669"/>
    <property type="project" value="UniProtKB-KW"/>
</dbReference>